<dbReference type="PANTHER" id="PTHR43316:SF9">
    <property type="entry name" value="ACID DEHALOGENASE, PUTATIVE (AFU_ORTHOLOGUE AFUA_6G14460)-RELATED"/>
    <property type="match status" value="1"/>
</dbReference>
<protein>
    <recommendedName>
        <fullName evidence="4">Haloalkanoic acid dehalogenase</fullName>
    </recommendedName>
</protein>
<dbReference type="InterPro" id="IPR036412">
    <property type="entry name" value="HAD-like_sf"/>
</dbReference>
<dbReference type="PANTHER" id="PTHR43316">
    <property type="entry name" value="HYDROLASE, HALOACID DELAHOGENASE-RELATED"/>
    <property type="match status" value="1"/>
</dbReference>
<dbReference type="InterPro" id="IPR023214">
    <property type="entry name" value="HAD_sf"/>
</dbReference>
<organism evidence="2 3">
    <name type="scientific">Neoarthrinium moseri</name>
    <dbReference type="NCBI Taxonomy" id="1658444"/>
    <lineage>
        <taxon>Eukaryota</taxon>
        <taxon>Fungi</taxon>
        <taxon>Dikarya</taxon>
        <taxon>Ascomycota</taxon>
        <taxon>Pezizomycotina</taxon>
        <taxon>Sordariomycetes</taxon>
        <taxon>Xylariomycetidae</taxon>
        <taxon>Amphisphaeriales</taxon>
        <taxon>Apiosporaceae</taxon>
        <taxon>Neoarthrinium</taxon>
    </lineage>
</organism>
<reference evidence="2" key="1">
    <citation type="submission" date="2021-03" db="EMBL/GenBank/DDBJ databases">
        <title>Revisited historic fungal species revealed as producer of novel bioactive compounds through whole genome sequencing and comparative genomics.</title>
        <authorList>
            <person name="Vignolle G.A."/>
            <person name="Hochenegger N."/>
            <person name="Mach R.L."/>
            <person name="Mach-Aigner A.R."/>
            <person name="Javad Rahimi M."/>
            <person name="Salim K.A."/>
            <person name="Chan C.M."/>
            <person name="Lim L.B.L."/>
            <person name="Cai F."/>
            <person name="Druzhinina I.S."/>
            <person name="U'Ren J.M."/>
            <person name="Derntl C."/>
        </authorList>
    </citation>
    <scope>NUCLEOTIDE SEQUENCE</scope>
    <source>
        <strain evidence="2">TUCIM 5799</strain>
    </source>
</reference>
<dbReference type="InterPro" id="IPR051540">
    <property type="entry name" value="S-2-haloacid_dehalogenase"/>
</dbReference>
<sequence length="241" mass="26614">MGKLSDFEVLSFDVYGTLIDWETGILTALQPLLDANHAEFTKQELLNAVHECERTQQAKTPGLRYSKLLASIHPGIAKKLGLAEPSPEDSIAFGASVGAWPAFPDTVDALKRLGKQYKLVVLSNVDHESFDRSNSGPLQGVKFDLILTAQDIGSYKPDLRNFTYMLKEVDEKLGVFKEKTLQTAQSQFHDHRPARTIGIRSSWIVRPGAVMGNCSETVYDWSFDALGDMADALEAELRGGL</sequence>
<dbReference type="Pfam" id="PF00702">
    <property type="entry name" value="Hydrolase"/>
    <property type="match status" value="1"/>
</dbReference>
<dbReference type="Gene3D" id="1.10.150.750">
    <property type="match status" value="1"/>
</dbReference>
<dbReference type="Gene3D" id="3.40.50.1000">
    <property type="entry name" value="HAD superfamily/HAD-like"/>
    <property type="match status" value="1"/>
</dbReference>
<evidence type="ECO:0000313" key="3">
    <source>
        <dbReference type="Proteomes" id="UP000829685"/>
    </source>
</evidence>
<dbReference type="EMBL" id="JAFIMR010000075">
    <property type="protein sequence ID" value="KAI1849567.1"/>
    <property type="molecule type" value="Genomic_DNA"/>
</dbReference>
<keyword evidence="1" id="KW-0378">Hydrolase</keyword>
<dbReference type="SUPFAM" id="SSF56784">
    <property type="entry name" value="HAD-like"/>
    <property type="match status" value="1"/>
</dbReference>
<evidence type="ECO:0008006" key="4">
    <source>
        <dbReference type="Google" id="ProtNLM"/>
    </source>
</evidence>
<comment type="caution">
    <text evidence="2">The sequence shown here is derived from an EMBL/GenBank/DDBJ whole genome shotgun (WGS) entry which is preliminary data.</text>
</comment>
<evidence type="ECO:0000313" key="2">
    <source>
        <dbReference type="EMBL" id="KAI1849567.1"/>
    </source>
</evidence>
<proteinExistence type="predicted"/>
<dbReference type="GO" id="GO:0016787">
    <property type="term" value="F:hydrolase activity"/>
    <property type="evidence" value="ECO:0007669"/>
    <property type="project" value="UniProtKB-KW"/>
</dbReference>
<evidence type="ECO:0000256" key="1">
    <source>
        <dbReference type="ARBA" id="ARBA00022801"/>
    </source>
</evidence>
<accession>A0A9P9W8F0</accession>
<keyword evidence="3" id="KW-1185">Reference proteome</keyword>
<name>A0A9P9W8F0_9PEZI</name>
<dbReference type="Proteomes" id="UP000829685">
    <property type="component" value="Unassembled WGS sequence"/>
</dbReference>
<gene>
    <name evidence="2" type="ORF">JX265_013573</name>
</gene>
<dbReference type="AlphaFoldDB" id="A0A9P9W8F0"/>